<proteinExistence type="predicted"/>
<dbReference type="InterPro" id="IPR036525">
    <property type="entry name" value="Tubulin/FtsZ_GTPase_sf"/>
</dbReference>
<protein>
    <recommendedName>
        <fullName evidence="3">Tubulin/FtsZ GTPase domain-containing protein</fullName>
    </recommendedName>
</protein>
<dbReference type="SUPFAM" id="SSF52490">
    <property type="entry name" value="Tubulin nucleotide-binding domain-like"/>
    <property type="match status" value="1"/>
</dbReference>
<evidence type="ECO:0000313" key="2">
    <source>
        <dbReference type="Proteomes" id="UP000574390"/>
    </source>
</evidence>
<dbReference type="EMBL" id="JABANM010025656">
    <property type="protein sequence ID" value="KAF4714242.1"/>
    <property type="molecule type" value="Genomic_DNA"/>
</dbReference>
<accession>A0A7J6R1H1</accession>
<feature type="non-terminal residue" evidence="1">
    <location>
        <position position="1"/>
    </location>
</feature>
<dbReference type="Proteomes" id="UP000574390">
    <property type="component" value="Unassembled WGS sequence"/>
</dbReference>
<sequence length="68" mass="7808">MSPPANREIISLQLGRCGNNMAHEFWRDLCEEHLIEYRDGSGTYTGDIDGIRMDHISVFFNEGSKGRY</sequence>
<comment type="caution">
    <text evidence="1">The sequence shown here is derived from an EMBL/GenBank/DDBJ whole genome shotgun (WGS) entry which is preliminary data.</text>
</comment>
<organism evidence="1 2">
    <name type="scientific">Perkinsus olseni</name>
    <name type="common">Perkinsus atlanticus</name>
    <dbReference type="NCBI Taxonomy" id="32597"/>
    <lineage>
        <taxon>Eukaryota</taxon>
        <taxon>Sar</taxon>
        <taxon>Alveolata</taxon>
        <taxon>Perkinsozoa</taxon>
        <taxon>Perkinsea</taxon>
        <taxon>Perkinsida</taxon>
        <taxon>Perkinsidae</taxon>
        <taxon>Perkinsus</taxon>
    </lineage>
</organism>
<reference evidence="1 2" key="1">
    <citation type="submission" date="2020-04" db="EMBL/GenBank/DDBJ databases">
        <title>Perkinsus olseni comparative genomics.</title>
        <authorList>
            <person name="Bogema D.R."/>
        </authorList>
    </citation>
    <scope>NUCLEOTIDE SEQUENCE [LARGE SCALE GENOMIC DNA]</scope>
    <source>
        <strain evidence="1">ATCC PRA-205</strain>
    </source>
</reference>
<gene>
    <name evidence="1" type="ORF">FOZ62_025832</name>
</gene>
<evidence type="ECO:0008006" key="3">
    <source>
        <dbReference type="Google" id="ProtNLM"/>
    </source>
</evidence>
<name>A0A7J6R1H1_PEROL</name>
<dbReference type="AlphaFoldDB" id="A0A7J6R1H1"/>
<evidence type="ECO:0000313" key="1">
    <source>
        <dbReference type="EMBL" id="KAF4714242.1"/>
    </source>
</evidence>
<dbReference type="Gene3D" id="3.40.50.1440">
    <property type="entry name" value="Tubulin/FtsZ, GTPase domain"/>
    <property type="match status" value="1"/>
</dbReference>